<keyword evidence="4" id="KW-0479">Metal-binding</keyword>
<evidence type="ECO:0000256" key="10">
    <source>
        <dbReference type="RuleBase" id="RU361274"/>
    </source>
</evidence>
<evidence type="ECO:0000256" key="1">
    <source>
        <dbReference type="ARBA" id="ARBA00000553"/>
    </source>
</evidence>
<protein>
    <recommendedName>
        <fullName evidence="10">Purine nucleoside phosphorylase</fullName>
    </recommendedName>
</protein>
<dbReference type="EMBL" id="JAUZQE010000015">
    <property type="protein sequence ID" value="MDR4125925.1"/>
    <property type="molecule type" value="Genomic_DNA"/>
</dbReference>
<evidence type="ECO:0000256" key="7">
    <source>
        <dbReference type="ARBA" id="ARBA00047989"/>
    </source>
</evidence>
<evidence type="ECO:0000313" key="12">
    <source>
        <dbReference type="Proteomes" id="UP001232156"/>
    </source>
</evidence>
<comment type="caution">
    <text evidence="11">The sequence shown here is derived from an EMBL/GenBank/DDBJ whole genome shotgun (WGS) entry which is preliminary data.</text>
</comment>
<dbReference type="InterPro" id="IPR038371">
    <property type="entry name" value="Cu_polyphenol_OxRdtase_sf"/>
</dbReference>
<dbReference type="Pfam" id="PF02578">
    <property type="entry name" value="Cu-oxidase_4"/>
    <property type="match status" value="1"/>
</dbReference>
<evidence type="ECO:0000256" key="3">
    <source>
        <dbReference type="ARBA" id="ARBA00022679"/>
    </source>
</evidence>
<dbReference type="Gene3D" id="3.60.140.10">
    <property type="entry name" value="CNF1/YfiH-like putative cysteine hydrolases"/>
    <property type="match status" value="1"/>
</dbReference>
<comment type="catalytic activity">
    <reaction evidence="8">
        <text>adenosine + phosphate = alpha-D-ribose 1-phosphate + adenine</text>
        <dbReference type="Rhea" id="RHEA:27642"/>
        <dbReference type="ChEBI" id="CHEBI:16335"/>
        <dbReference type="ChEBI" id="CHEBI:16708"/>
        <dbReference type="ChEBI" id="CHEBI:43474"/>
        <dbReference type="ChEBI" id="CHEBI:57720"/>
        <dbReference type="EC" id="2.4.2.1"/>
    </reaction>
    <physiologicalReaction direction="left-to-right" evidence="8">
        <dbReference type="Rhea" id="RHEA:27643"/>
    </physiologicalReaction>
</comment>
<dbReference type="Proteomes" id="UP001232156">
    <property type="component" value="Unassembled WGS sequence"/>
</dbReference>
<keyword evidence="12" id="KW-1185">Reference proteome</keyword>
<name>A0ABU1D6C3_9BURK</name>
<evidence type="ECO:0000256" key="6">
    <source>
        <dbReference type="ARBA" id="ARBA00022833"/>
    </source>
</evidence>
<dbReference type="InterPro" id="IPR003730">
    <property type="entry name" value="Cu_polyphenol_OxRdtase"/>
</dbReference>
<comment type="catalytic activity">
    <reaction evidence="9">
        <text>S-methyl-5'-thioadenosine + phosphate = 5-(methylsulfanyl)-alpha-D-ribose 1-phosphate + adenine</text>
        <dbReference type="Rhea" id="RHEA:11852"/>
        <dbReference type="ChEBI" id="CHEBI:16708"/>
        <dbReference type="ChEBI" id="CHEBI:17509"/>
        <dbReference type="ChEBI" id="CHEBI:43474"/>
        <dbReference type="ChEBI" id="CHEBI:58533"/>
        <dbReference type="EC" id="2.4.2.28"/>
    </reaction>
    <physiologicalReaction direction="left-to-right" evidence="9">
        <dbReference type="Rhea" id="RHEA:11853"/>
    </physiologicalReaction>
</comment>
<accession>A0ABU1D6C3</accession>
<evidence type="ECO:0000256" key="2">
    <source>
        <dbReference type="ARBA" id="ARBA00007353"/>
    </source>
</evidence>
<evidence type="ECO:0000256" key="5">
    <source>
        <dbReference type="ARBA" id="ARBA00022801"/>
    </source>
</evidence>
<dbReference type="SUPFAM" id="SSF64438">
    <property type="entry name" value="CNF1/YfiH-like putative cysteine hydrolases"/>
    <property type="match status" value="1"/>
</dbReference>
<keyword evidence="6" id="KW-0862">Zinc</keyword>
<dbReference type="RefSeq" id="WP_347286979.1">
    <property type="nucleotide sequence ID" value="NZ_JAUZQE010000015.1"/>
</dbReference>
<evidence type="ECO:0000313" key="11">
    <source>
        <dbReference type="EMBL" id="MDR4125925.1"/>
    </source>
</evidence>
<dbReference type="PANTHER" id="PTHR30616:SF2">
    <property type="entry name" value="PURINE NUCLEOSIDE PHOSPHORYLASE LACC1"/>
    <property type="match status" value="1"/>
</dbReference>
<comment type="similarity">
    <text evidence="2 10">Belongs to the purine nucleoside phosphorylase YfiH/LACC1 family.</text>
</comment>
<gene>
    <name evidence="11" type="primary">pgeF</name>
    <name evidence="11" type="ORF">Q8947_07995</name>
</gene>
<dbReference type="NCBIfam" id="TIGR00726">
    <property type="entry name" value="peptidoglycan editing factor PgeF"/>
    <property type="match status" value="1"/>
</dbReference>
<evidence type="ECO:0000256" key="4">
    <source>
        <dbReference type="ARBA" id="ARBA00022723"/>
    </source>
</evidence>
<sequence>MAEHLSLTLPVSGKRWQGVRYGSTTRVGGVSAGSWAGLNLGMHTGDEPESVRENRRRLASSLPAEPLWLQQVHGIDVADADADIVGAEAGDTAAPGDETGAQGGELTPVCADAAVTTRPGRVLAVLTADCAPVVIAETQGRALGVAHAGWRGLAAGVLEATLAKLRARVPGAPSWRAWVGPCIGQAAFEVGDVVRYAFIAHEPQAGEYFVPGRAVGKWQADLAGLARQRLHSAGVEDVEIAGLCTFARADLFYSYRRDSVTGRIATLAWLDPQYDAF</sequence>
<organism evidence="11 12">
    <name type="scientific">Yanghanlia caeni</name>
    <dbReference type="NCBI Taxonomy" id="3064283"/>
    <lineage>
        <taxon>Bacteria</taxon>
        <taxon>Pseudomonadati</taxon>
        <taxon>Pseudomonadota</taxon>
        <taxon>Betaproteobacteria</taxon>
        <taxon>Burkholderiales</taxon>
        <taxon>Alcaligenaceae</taxon>
        <taxon>Yanghanlia</taxon>
    </lineage>
</organism>
<comment type="catalytic activity">
    <reaction evidence="1">
        <text>inosine + phosphate = alpha-D-ribose 1-phosphate + hypoxanthine</text>
        <dbReference type="Rhea" id="RHEA:27646"/>
        <dbReference type="ChEBI" id="CHEBI:17368"/>
        <dbReference type="ChEBI" id="CHEBI:17596"/>
        <dbReference type="ChEBI" id="CHEBI:43474"/>
        <dbReference type="ChEBI" id="CHEBI:57720"/>
        <dbReference type="EC" id="2.4.2.1"/>
    </reaction>
    <physiologicalReaction direction="left-to-right" evidence="1">
        <dbReference type="Rhea" id="RHEA:27647"/>
    </physiologicalReaction>
</comment>
<dbReference type="CDD" id="cd16833">
    <property type="entry name" value="YfiH"/>
    <property type="match status" value="1"/>
</dbReference>
<dbReference type="InterPro" id="IPR011324">
    <property type="entry name" value="Cytotoxic_necrot_fac-like_cat"/>
</dbReference>
<keyword evidence="5" id="KW-0378">Hydrolase</keyword>
<evidence type="ECO:0000256" key="9">
    <source>
        <dbReference type="ARBA" id="ARBA00049893"/>
    </source>
</evidence>
<dbReference type="PANTHER" id="PTHR30616">
    <property type="entry name" value="UNCHARACTERIZED PROTEIN YFIH"/>
    <property type="match status" value="1"/>
</dbReference>
<proteinExistence type="inferred from homology"/>
<evidence type="ECO:0000256" key="8">
    <source>
        <dbReference type="ARBA" id="ARBA00048968"/>
    </source>
</evidence>
<comment type="catalytic activity">
    <reaction evidence="7">
        <text>adenosine + H2O + H(+) = inosine + NH4(+)</text>
        <dbReference type="Rhea" id="RHEA:24408"/>
        <dbReference type="ChEBI" id="CHEBI:15377"/>
        <dbReference type="ChEBI" id="CHEBI:15378"/>
        <dbReference type="ChEBI" id="CHEBI:16335"/>
        <dbReference type="ChEBI" id="CHEBI:17596"/>
        <dbReference type="ChEBI" id="CHEBI:28938"/>
        <dbReference type="EC" id="3.5.4.4"/>
    </reaction>
    <physiologicalReaction direction="left-to-right" evidence="7">
        <dbReference type="Rhea" id="RHEA:24409"/>
    </physiologicalReaction>
</comment>
<keyword evidence="3" id="KW-0808">Transferase</keyword>
<reference evidence="11 12" key="1">
    <citation type="submission" date="2023-08" db="EMBL/GenBank/DDBJ databases">
        <title>Alcaligenaceae gen. nov., a novel taxon isolated from the sludge of Yixing Pesticide Factory.</title>
        <authorList>
            <person name="Ruan L."/>
        </authorList>
    </citation>
    <scope>NUCLEOTIDE SEQUENCE [LARGE SCALE GENOMIC DNA]</scope>
    <source>
        <strain evidence="11 12">LG-2</strain>
    </source>
</reference>